<proteinExistence type="predicted"/>
<dbReference type="EMBL" id="JAINUG010000384">
    <property type="protein sequence ID" value="KAJ8372838.1"/>
    <property type="molecule type" value="Genomic_DNA"/>
</dbReference>
<gene>
    <name evidence="1" type="ORF">AAFF_G00276490</name>
</gene>
<reference evidence="1" key="1">
    <citation type="journal article" date="2023" name="Science">
        <title>Genome structures resolve the early diversification of teleost fishes.</title>
        <authorList>
            <person name="Parey E."/>
            <person name="Louis A."/>
            <person name="Montfort J."/>
            <person name="Bouchez O."/>
            <person name="Roques C."/>
            <person name="Iampietro C."/>
            <person name="Lluch J."/>
            <person name="Castinel A."/>
            <person name="Donnadieu C."/>
            <person name="Desvignes T."/>
            <person name="Floi Bucao C."/>
            <person name="Jouanno E."/>
            <person name="Wen M."/>
            <person name="Mejri S."/>
            <person name="Dirks R."/>
            <person name="Jansen H."/>
            <person name="Henkel C."/>
            <person name="Chen W.J."/>
            <person name="Zahm M."/>
            <person name="Cabau C."/>
            <person name="Klopp C."/>
            <person name="Thompson A.W."/>
            <person name="Robinson-Rechavi M."/>
            <person name="Braasch I."/>
            <person name="Lecointre G."/>
            <person name="Bobe J."/>
            <person name="Postlethwait J.H."/>
            <person name="Berthelot C."/>
            <person name="Roest Crollius H."/>
            <person name="Guiguen Y."/>
        </authorList>
    </citation>
    <scope>NUCLEOTIDE SEQUENCE</scope>
    <source>
        <strain evidence="1">NC1722</strain>
    </source>
</reference>
<comment type="caution">
    <text evidence="1">The sequence shown here is derived from an EMBL/GenBank/DDBJ whole genome shotgun (WGS) entry which is preliminary data.</text>
</comment>
<dbReference type="AlphaFoldDB" id="A0AAD7RAD8"/>
<evidence type="ECO:0000313" key="2">
    <source>
        <dbReference type="Proteomes" id="UP001221898"/>
    </source>
</evidence>
<name>A0AAD7RAD8_9TELE</name>
<accession>A0AAD7RAD8</accession>
<protein>
    <submittedName>
        <fullName evidence="1">Uncharacterized protein</fullName>
    </submittedName>
</protein>
<sequence length="106" mass="11885">MGSSGKLGRFFFKALSPSLLATGARPGGGWRSRCFARNNGLWLLAARQRVLTGSPRLKGERAPGPLRNTARNRVGLLELAKPRAALWPNSQRRRRRQNPARLFMYL</sequence>
<evidence type="ECO:0000313" key="1">
    <source>
        <dbReference type="EMBL" id="KAJ8372838.1"/>
    </source>
</evidence>
<dbReference type="Proteomes" id="UP001221898">
    <property type="component" value="Unassembled WGS sequence"/>
</dbReference>
<organism evidence="1 2">
    <name type="scientific">Aldrovandia affinis</name>
    <dbReference type="NCBI Taxonomy" id="143900"/>
    <lineage>
        <taxon>Eukaryota</taxon>
        <taxon>Metazoa</taxon>
        <taxon>Chordata</taxon>
        <taxon>Craniata</taxon>
        <taxon>Vertebrata</taxon>
        <taxon>Euteleostomi</taxon>
        <taxon>Actinopterygii</taxon>
        <taxon>Neopterygii</taxon>
        <taxon>Teleostei</taxon>
        <taxon>Notacanthiformes</taxon>
        <taxon>Halosauridae</taxon>
        <taxon>Aldrovandia</taxon>
    </lineage>
</organism>
<keyword evidence="2" id="KW-1185">Reference proteome</keyword>